<comment type="caution">
    <text evidence="18">The sequence shown here is derived from an EMBL/GenBank/DDBJ whole genome shotgun (WGS) entry which is preliminary data.</text>
</comment>
<keyword evidence="9 16" id="KW-0067">ATP-binding</keyword>
<gene>
    <name evidence="18" type="ORF">DPF_1970</name>
</gene>
<dbReference type="InterPro" id="IPR023299">
    <property type="entry name" value="ATPase_P-typ_cyto_dom_N"/>
</dbReference>
<dbReference type="FunFam" id="2.70.150.10:FF:000002">
    <property type="entry name" value="Copper-transporting ATPase 1, putative"/>
    <property type="match status" value="1"/>
</dbReference>
<dbReference type="GO" id="GO:0140581">
    <property type="term" value="F:P-type monovalent copper transporter activity"/>
    <property type="evidence" value="ECO:0007669"/>
    <property type="project" value="UniProtKB-EC"/>
</dbReference>
<dbReference type="InterPro" id="IPR036163">
    <property type="entry name" value="HMA_dom_sf"/>
</dbReference>
<dbReference type="Proteomes" id="UP000095200">
    <property type="component" value="Unassembled WGS sequence"/>
</dbReference>
<evidence type="ECO:0000256" key="6">
    <source>
        <dbReference type="ARBA" id="ARBA00022723"/>
    </source>
</evidence>
<dbReference type="PRINTS" id="PR00943">
    <property type="entry name" value="CUATPASE"/>
</dbReference>
<dbReference type="CDD" id="cd00371">
    <property type="entry name" value="HMA"/>
    <property type="match status" value="1"/>
</dbReference>
<dbReference type="InterPro" id="IPR027256">
    <property type="entry name" value="P-typ_ATPase_IB"/>
</dbReference>
<evidence type="ECO:0000256" key="11">
    <source>
        <dbReference type="ARBA" id="ARBA00022989"/>
    </source>
</evidence>
<dbReference type="NCBIfam" id="TIGR01494">
    <property type="entry name" value="ATPase_P-type"/>
    <property type="match status" value="1"/>
</dbReference>
<dbReference type="InterPro" id="IPR001757">
    <property type="entry name" value="P_typ_ATPase"/>
</dbReference>
<keyword evidence="19" id="KW-1185">Reference proteome</keyword>
<dbReference type="EMBL" id="BDFE01000017">
    <property type="protein sequence ID" value="GAU09248.1"/>
    <property type="molecule type" value="Genomic_DNA"/>
</dbReference>
<dbReference type="SUPFAM" id="SSF56784">
    <property type="entry name" value="HAD-like"/>
    <property type="match status" value="1"/>
</dbReference>
<dbReference type="PRINTS" id="PR00119">
    <property type="entry name" value="CATATPASE"/>
</dbReference>
<organism evidence="18 19">
    <name type="scientific">Desulfoplanes formicivorans</name>
    <dbReference type="NCBI Taxonomy" id="1592317"/>
    <lineage>
        <taxon>Bacteria</taxon>
        <taxon>Pseudomonadati</taxon>
        <taxon>Thermodesulfobacteriota</taxon>
        <taxon>Desulfovibrionia</taxon>
        <taxon>Desulfovibrionales</taxon>
        <taxon>Desulfoplanaceae</taxon>
        <taxon>Desulfoplanes</taxon>
    </lineage>
</organism>
<dbReference type="Gene3D" id="3.40.1110.10">
    <property type="entry name" value="Calcium-transporting ATPase, cytoplasmic domain N"/>
    <property type="match status" value="1"/>
</dbReference>
<dbReference type="GO" id="GO:0005507">
    <property type="term" value="F:copper ion binding"/>
    <property type="evidence" value="ECO:0007669"/>
    <property type="project" value="TreeGrafter"/>
</dbReference>
<dbReference type="PROSITE" id="PS00154">
    <property type="entry name" value="ATPASE_E1_E2"/>
    <property type="match status" value="1"/>
</dbReference>
<evidence type="ECO:0000256" key="8">
    <source>
        <dbReference type="ARBA" id="ARBA00022796"/>
    </source>
</evidence>
<evidence type="ECO:0000256" key="7">
    <source>
        <dbReference type="ARBA" id="ARBA00022741"/>
    </source>
</evidence>
<keyword evidence="4" id="KW-0813">Transport</keyword>
<dbReference type="InterPro" id="IPR059000">
    <property type="entry name" value="ATPase_P-type_domA"/>
</dbReference>
<evidence type="ECO:0000256" key="13">
    <source>
        <dbReference type="ARBA" id="ARBA00023065"/>
    </source>
</evidence>
<dbReference type="SUPFAM" id="SSF81653">
    <property type="entry name" value="Calcium ATPase, transduction domain A"/>
    <property type="match status" value="1"/>
</dbReference>
<dbReference type="InterPro" id="IPR008250">
    <property type="entry name" value="ATPase_P-typ_transduc_dom_A_sf"/>
</dbReference>
<dbReference type="SUPFAM" id="SSF81665">
    <property type="entry name" value="Calcium ATPase, transmembrane domain M"/>
    <property type="match status" value="1"/>
</dbReference>
<dbReference type="Gene3D" id="3.40.50.1000">
    <property type="entry name" value="HAD superfamily/HAD-like"/>
    <property type="match status" value="1"/>
</dbReference>
<keyword evidence="14 16" id="KW-0472">Membrane</keyword>
<comment type="subcellular location">
    <subcellularLocation>
        <location evidence="16">Cell membrane</location>
    </subcellularLocation>
    <subcellularLocation>
        <location evidence="1">Endomembrane system</location>
        <topology evidence="1">Multi-pass membrane protein</topology>
    </subcellularLocation>
</comment>
<dbReference type="EC" id="7.2.2.8" evidence="3"/>
<dbReference type="InterPro" id="IPR023298">
    <property type="entry name" value="ATPase_P-typ_TM_dom_sf"/>
</dbReference>
<keyword evidence="5 16" id="KW-0812">Transmembrane</keyword>
<dbReference type="RefSeq" id="WP_069859508.1">
    <property type="nucleotide sequence ID" value="NZ_BDFE01000017.1"/>
</dbReference>
<keyword evidence="11 16" id="KW-1133">Transmembrane helix</keyword>
<evidence type="ECO:0000256" key="2">
    <source>
        <dbReference type="ARBA" id="ARBA00006024"/>
    </source>
</evidence>
<comment type="similarity">
    <text evidence="2 16">Belongs to the cation transport ATPase (P-type) (TC 3.A.3) family. Type IB subfamily.</text>
</comment>
<keyword evidence="10" id="KW-1278">Translocase</keyword>
<dbReference type="Pfam" id="PF00403">
    <property type="entry name" value="HMA"/>
    <property type="match status" value="1"/>
</dbReference>
<feature type="transmembrane region" description="Helical" evidence="16">
    <location>
        <begin position="744"/>
        <end position="763"/>
    </location>
</feature>
<dbReference type="AlphaFoldDB" id="A0A194AIU2"/>
<evidence type="ECO:0000256" key="9">
    <source>
        <dbReference type="ARBA" id="ARBA00022840"/>
    </source>
</evidence>
<dbReference type="PANTHER" id="PTHR43520">
    <property type="entry name" value="ATP7, ISOFORM B"/>
    <property type="match status" value="1"/>
</dbReference>
<dbReference type="GO" id="GO:0016887">
    <property type="term" value="F:ATP hydrolysis activity"/>
    <property type="evidence" value="ECO:0007669"/>
    <property type="project" value="InterPro"/>
</dbReference>
<dbReference type="GO" id="GO:0005886">
    <property type="term" value="C:plasma membrane"/>
    <property type="evidence" value="ECO:0007669"/>
    <property type="project" value="UniProtKB-SubCell"/>
</dbReference>
<dbReference type="SFLD" id="SFLDS00003">
    <property type="entry name" value="Haloacid_Dehalogenase"/>
    <property type="match status" value="1"/>
</dbReference>
<dbReference type="Gene3D" id="2.70.150.10">
    <property type="entry name" value="Calcium-transporting ATPase, cytoplasmic transduction domain A"/>
    <property type="match status" value="1"/>
</dbReference>
<dbReference type="PROSITE" id="PS01229">
    <property type="entry name" value="COF_2"/>
    <property type="match status" value="1"/>
</dbReference>
<protein>
    <recommendedName>
        <fullName evidence="3">P-type Cu(+) transporter</fullName>
        <ecNumber evidence="3">7.2.2.8</ecNumber>
    </recommendedName>
</protein>
<comment type="catalytic activity">
    <reaction evidence="15">
        <text>Cu(+)(in) + ATP + H2O = Cu(+)(out) + ADP + phosphate + H(+)</text>
        <dbReference type="Rhea" id="RHEA:25792"/>
        <dbReference type="ChEBI" id="CHEBI:15377"/>
        <dbReference type="ChEBI" id="CHEBI:15378"/>
        <dbReference type="ChEBI" id="CHEBI:30616"/>
        <dbReference type="ChEBI" id="CHEBI:43474"/>
        <dbReference type="ChEBI" id="CHEBI:49552"/>
        <dbReference type="ChEBI" id="CHEBI:456216"/>
        <dbReference type="EC" id="7.2.2.8"/>
    </reaction>
</comment>
<accession>A0A194AIU2</accession>
<feature type="domain" description="HMA" evidence="17">
    <location>
        <begin position="18"/>
        <end position="84"/>
    </location>
</feature>
<dbReference type="InterPro" id="IPR044492">
    <property type="entry name" value="P_typ_ATPase_HD_dom"/>
</dbReference>
<dbReference type="InterPro" id="IPR006121">
    <property type="entry name" value="HMA_dom"/>
</dbReference>
<dbReference type="InterPro" id="IPR017969">
    <property type="entry name" value="Heavy-metal-associated_CS"/>
</dbReference>
<dbReference type="Pfam" id="PF00702">
    <property type="entry name" value="Hydrolase"/>
    <property type="match status" value="1"/>
</dbReference>
<reference evidence="19" key="1">
    <citation type="submission" date="2016-06" db="EMBL/GenBank/DDBJ databases">
        <title>Draft genome sequence of Desulfoplanes formicivorans strain Pf12B.</title>
        <authorList>
            <person name="Watanabe M."/>
            <person name="Kojima H."/>
            <person name="Fukui M."/>
        </authorList>
    </citation>
    <scope>NUCLEOTIDE SEQUENCE [LARGE SCALE GENOMIC DNA]</scope>
    <source>
        <strain evidence="19">Pf12B</strain>
    </source>
</reference>
<dbReference type="PROSITE" id="PS01047">
    <property type="entry name" value="HMA_1"/>
    <property type="match status" value="1"/>
</dbReference>
<dbReference type="NCBIfam" id="TIGR01525">
    <property type="entry name" value="ATPase-IB_hvy"/>
    <property type="match status" value="1"/>
</dbReference>
<dbReference type="GO" id="GO:0005524">
    <property type="term" value="F:ATP binding"/>
    <property type="evidence" value="ECO:0007669"/>
    <property type="project" value="UniProtKB-UniRule"/>
</dbReference>
<evidence type="ECO:0000256" key="12">
    <source>
        <dbReference type="ARBA" id="ARBA00023008"/>
    </source>
</evidence>
<dbReference type="GO" id="GO:0055070">
    <property type="term" value="P:copper ion homeostasis"/>
    <property type="evidence" value="ECO:0007669"/>
    <property type="project" value="TreeGrafter"/>
</dbReference>
<proteinExistence type="inferred from homology"/>
<dbReference type="Pfam" id="PF00122">
    <property type="entry name" value="E1-E2_ATPase"/>
    <property type="match status" value="1"/>
</dbReference>
<feature type="transmembrane region" description="Helical" evidence="16">
    <location>
        <begin position="111"/>
        <end position="131"/>
    </location>
</feature>
<feature type="transmembrane region" description="Helical" evidence="16">
    <location>
        <begin position="404"/>
        <end position="428"/>
    </location>
</feature>
<dbReference type="Gene3D" id="3.30.70.100">
    <property type="match status" value="1"/>
</dbReference>
<dbReference type="GO" id="GO:0012505">
    <property type="term" value="C:endomembrane system"/>
    <property type="evidence" value="ECO:0007669"/>
    <property type="project" value="UniProtKB-SubCell"/>
</dbReference>
<name>A0A194AIU2_9BACT</name>
<evidence type="ECO:0000256" key="3">
    <source>
        <dbReference type="ARBA" id="ARBA00012517"/>
    </source>
</evidence>
<sequence length="780" mass="82408">MPSSSTSSDRTAPPAEAQKISLSIQGMHCASCSSRIERVLGSQDGIYEARVNLASESGTFAFDPTRVKLRDIRHAIEDLGFSSTVATAGASMYKERQAKNLANLAALRRDLIPAFGFALPIILLSMGHMVGLPLPAFLDPLHAPFTFALVQALLLVPVLWAGRRFYTSGIPAFLRGAPNMDSLVAMGTGAAVLYSTWNLVEIGMGITPQQKAMDLYFESAAMLIALISLGKYFEARSKLKTSEAIGSLIKLTPDKAILVRQGQNGEEQVLIPTQEIEPGDVLLVKPGERIPADADVIAGESSVDESMLTGESLPVAKRPGDKVVGGTVNATGSLTIRATRVGQDSMLARIIRLVQEAQGSKAPIANLADRISLYFVPAVMVVALVAGVSWLTIGGESLSFSLRIFVAVMVIACPCAMGLATPISIMVATGRGARLGVLVKSGGALQMAERIRTIVFDKTGTLTVGKPSVTDILVVDDQGDEEEILGLAASVEGSSEHPLAQAVVEAARSRGIATHGVESFEALPGKGVRARVQGREIHIGHVAYMKSLDLAGMEKAGGRIRKMAEQGKTPVLMAMDGRLRGIIAIADRIRPETPEVVAALNRRGIEVIMLTGDNKTTAQAIARQAGISQVIAEVLPDSKVAAIRELKQQGKRVAMVGDGINDAPALAGADLGMAMGSGIDVAIESGDIVLMRQGLFGVLTALELSRATMRNIRQNLFWAFAYNVIGIPFAAGIFHVFGGPTLNPMIAGAAMAMSSVSVVGNGLRLRWFTPQKTRNAVAAP</sequence>
<dbReference type="InterPro" id="IPR023214">
    <property type="entry name" value="HAD_sf"/>
</dbReference>
<feature type="transmembrane region" description="Helical" evidence="16">
    <location>
        <begin position="215"/>
        <end position="233"/>
    </location>
</feature>
<keyword evidence="13" id="KW-0406">Ion transport</keyword>
<keyword evidence="6 16" id="KW-0479">Metal-binding</keyword>
<evidence type="ECO:0000256" key="10">
    <source>
        <dbReference type="ARBA" id="ARBA00022967"/>
    </source>
</evidence>
<dbReference type="InterPro" id="IPR018303">
    <property type="entry name" value="ATPase_P-typ_P_site"/>
</dbReference>
<dbReference type="PANTHER" id="PTHR43520:SF8">
    <property type="entry name" value="P-TYPE CU(+) TRANSPORTER"/>
    <property type="match status" value="1"/>
</dbReference>
<dbReference type="FunFam" id="3.30.70.100:FF:000001">
    <property type="entry name" value="ATPase copper transporting beta"/>
    <property type="match status" value="1"/>
</dbReference>
<feature type="transmembrane region" description="Helical" evidence="16">
    <location>
        <begin position="371"/>
        <end position="392"/>
    </location>
</feature>
<keyword evidence="16" id="KW-1003">Cell membrane</keyword>
<dbReference type="SFLD" id="SFLDF00027">
    <property type="entry name" value="p-type_atpase"/>
    <property type="match status" value="1"/>
</dbReference>
<evidence type="ECO:0000256" key="14">
    <source>
        <dbReference type="ARBA" id="ARBA00023136"/>
    </source>
</evidence>
<dbReference type="SUPFAM" id="SSF55008">
    <property type="entry name" value="HMA, heavy metal-associated domain"/>
    <property type="match status" value="1"/>
</dbReference>
<dbReference type="STRING" id="1592317.DPF_1970"/>
<dbReference type="InterPro" id="IPR036412">
    <property type="entry name" value="HAD-like_sf"/>
</dbReference>
<keyword evidence="7 16" id="KW-0547">Nucleotide-binding</keyword>
<evidence type="ECO:0000313" key="19">
    <source>
        <dbReference type="Proteomes" id="UP000095200"/>
    </source>
</evidence>
<dbReference type="FunFam" id="3.40.50.1000:FF:000144">
    <property type="entry name" value="copper-transporting ATPase 1 isoform X2"/>
    <property type="match status" value="1"/>
</dbReference>
<feature type="transmembrane region" description="Helical" evidence="16">
    <location>
        <begin position="716"/>
        <end position="738"/>
    </location>
</feature>
<dbReference type="NCBIfam" id="TIGR01511">
    <property type="entry name" value="ATPase-IB1_Cu"/>
    <property type="match status" value="1"/>
</dbReference>
<evidence type="ECO:0000256" key="4">
    <source>
        <dbReference type="ARBA" id="ARBA00022448"/>
    </source>
</evidence>
<dbReference type="PROSITE" id="PS50846">
    <property type="entry name" value="HMA_2"/>
    <property type="match status" value="1"/>
</dbReference>
<evidence type="ECO:0000256" key="16">
    <source>
        <dbReference type="RuleBase" id="RU362081"/>
    </source>
</evidence>
<feature type="transmembrane region" description="Helical" evidence="16">
    <location>
        <begin position="143"/>
        <end position="162"/>
    </location>
</feature>
<dbReference type="CDD" id="cd02094">
    <property type="entry name" value="P-type_ATPase_Cu-like"/>
    <property type="match status" value="1"/>
</dbReference>
<keyword evidence="8" id="KW-0187">Copper transport</keyword>
<evidence type="ECO:0000313" key="18">
    <source>
        <dbReference type="EMBL" id="GAU09248.1"/>
    </source>
</evidence>
<evidence type="ECO:0000259" key="17">
    <source>
        <dbReference type="PROSITE" id="PS50846"/>
    </source>
</evidence>
<dbReference type="GO" id="GO:0043682">
    <property type="term" value="F:P-type divalent copper transporter activity"/>
    <property type="evidence" value="ECO:0007669"/>
    <property type="project" value="TreeGrafter"/>
</dbReference>
<feature type="transmembrane region" description="Helical" evidence="16">
    <location>
        <begin position="183"/>
        <end position="200"/>
    </location>
</feature>
<evidence type="ECO:0000256" key="1">
    <source>
        <dbReference type="ARBA" id="ARBA00004127"/>
    </source>
</evidence>
<evidence type="ECO:0000256" key="15">
    <source>
        <dbReference type="ARBA" id="ARBA00049289"/>
    </source>
</evidence>
<dbReference type="OrthoDB" id="9763278at2"/>
<evidence type="ECO:0000256" key="5">
    <source>
        <dbReference type="ARBA" id="ARBA00022692"/>
    </source>
</evidence>
<keyword evidence="12" id="KW-0186">Copper</keyword>
<dbReference type="SFLD" id="SFLDG00002">
    <property type="entry name" value="C1.7:_P-type_atpase_like"/>
    <property type="match status" value="1"/>
</dbReference>